<dbReference type="InterPro" id="IPR011008">
    <property type="entry name" value="Dimeric_a/b-barrel"/>
</dbReference>
<dbReference type="PANTHER" id="PTHR41521:SF4">
    <property type="entry name" value="BLR0684 PROTEIN"/>
    <property type="match status" value="1"/>
</dbReference>
<reference evidence="2 3" key="1">
    <citation type="submission" date="2018-06" db="EMBL/GenBank/DDBJ databases">
        <title>Genomic Encyclopedia of Archaeal and Bacterial Type Strains, Phase II (KMG-II): from individual species to whole genera.</title>
        <authorList>
            <person name="Goeker M."/>
        </authorList>
    </citation>
    <scope>NUCLEOTIDE SEQUENCE [LARGE SCALE GENOMIC DNA]</scope>
    <source>
        <strain evidence="2 3">ATCC BAA-1881</strain>
    </source>
</reference>
<sequence>MSVYFIVDVKITDPKAYEEYRKQVQPTLDLYGGKFLVRGGKTWTIEGDWDPERIVIAEFQDEQHFRAWYDSPEYSKVRAIRFSASTSRGILVQGIE</sequence>
<dbReference type="Gene3D" id="3.30.70.100">
    <property type="match status" value="1"/>
</dbReference>
<dbReference type="Pfam" id="PF07045">
    <property type="entry name" value="DUF1330"/>
    <property type="match status" value="1"/>
</dbReference>
<dbReference type="InterPro" id="IPR010753">
    <property type="entry name" value="DUF1330"/>
</dbReference>
<dbReference type="OrthoDB" id="516779at2"/>
<dbReference type="AlphaFoldDB" id="A0A326UF84"/>
<evidence type="ECO:0000259" key="1">
    <source>
        <dbReference type="Pfam" id="PF07045"/>
    </source>
</evidence>
<dbReference type="PANTHER" id="PTHR41521">
    <property type="match status" value="1"/>
</dbReference>
<feature type="domain" description="DUF1330" evidence="1">
    <location>
        <begin position="2"/>
        <end position="94"/>
    </location>
</feature>
<dbReference type="EMBL" id="QKUF01000009">
    <property type="protein sequence ID" value="PZW29273.1"/>
    <property type="molecule type" value="Genomic_DNA"/>
</dbReference>
<protein>
    <submittedName>
        <fullName evidence="2">Uncharacterized protein (DUF1330 family)</fullName>
    </submittedName>
</protein>
<evidence type="ECO:0000313" key="3">
    <source>
        <dbReference type="Proteomes" id="UP000248806"/>
    </source>
</evidence>
<dbReference type="RefSeq" id="WP_111323308.1">
    <property type="nucleotide sequence ID" value="NZ_BIFX01000001.1"/>
</dbReference>
<name>A0A326UF84_THEHA</name>
<comment type="caution">
    <text evidence="2">The sequence shown here is derived from an EMBL/GenBank/DDBJ whole genome shotgun (WGS) entry which is preliminary data.</text>
</comment>
<dbReference type="Proteomes" id="UP000248806">
    <property type="component" value="Unassembled WGS sequence"/>
</dbReference>
<accession>A0A326UF84</accession>
<keyword evidence="3" id="KW-1185">Reference proteome</keyword>
<organism evidence="2 3">
    <name type="scientific">Thermosporothrix hazakensis</name>
    <dbReference type="NCBI Taxonomy" id="644383"/>
    <lineage>
        <taxon>Bacteria</taxon>
        <taxon>Bacillati</taxon>
        <taxon>Chloroflexota</taxon>
        <taxon>Ktedonobacteria</taxon>
        <taxon>Ktedonobacterales</taxon>
        <taxon>Thermosporotrichaceae</taxon>
        <taxon>Thermosporothrix</taxon>
    </lineage>
</organism>
<evidence type="ECO:0000313" key="2">
    <source>
        <dbReference type="EMBL" id="PZW29273.1"/>
    </source>
</evidence>
<proteinExistence type="predicted"/>
<gene>
    <name evidence="2" type="ORF">EI42_02995</name>
</gene>
<dbReference type="SUPFAM" id="SSF54909">
    <property type="entry name" value="Dimeric alpha+beta barrel"/>
    <property type="match status" value="1"/>
</dbReference>